<evidence type="ECO:0000259" key="2">
    <source>
        <dbReference type="Pfam" id="PF01935"/>
    </source>
</evidence>
<feature type="domain" description="Helicase HerA central" evidence="2">
    <location>
        <begin position="160"/>
        <end position="290"/>
    </location>
</feature>
<evidence type="ECO:0000313" key="4">
    <source>
        <dbReference type="Proteomes" id="UP000319478"/>
    </source>
</evidence>
<gene>
    <name evidence="3" type="ORF">GHA01_29900</name>
</gene>
<keyword evidence="4" id="KW-1185">Reference proteome</keyword>
<protein>
    <recommendedName>
        <fullName evidence="2">Helicase HerA central domain-containing protein</fullName>
    </recommendedName>
</protein>
<proteinExistence type="predicted"/>
<dbReference type="Proteomes" id="UP000319478">
    <property type="component" value="Unassembled WGS sequence"/>
</dbReference>
<dbReference type="RefSeq" id="WP_003617642.1">
    <property type="nucleotide sequence ID" value="NZ_BJNN01000174.1"/>
</dbReference>
<dbReference type="InterPro" id="IPR008571">
    <property type="entry name" value="HerA-like"/>
</dbReference>
<name>A0ABQ0SIW8_NOVHA</name>
<comment type="caution">
    <text evidence="3">The sequence shown here is derived from an EMBL/GenBank/DDBJ whole genome shotgun (WGS) entry which is preliminary data.</text>
</comment>
<sequence length="678" mass="74559">MGSDDRRRAIGKVTSVSADRFVIEMLGGTDNFTVVGFDDVHYVARLGSFLMIPAQSEYVVAEVVGLREKDMASDGTGEFDKANSAKYLDVVPVGMLPATGEGKFRFGVSIFPSLYSDALYALDGELDRIFDTETVAIASIGFEGADCVPNDATRFRNLGIGQSVVFEDYKVKVRIDDFFGGHVAVLGNTGSGKSCTVASVLQALFEKSDEHHARGATFVVFDVNGEYHQAFGEIPNKTDIGVNRLILDGTAEVGRFRLPHWYLDLSEWELLLQASERTQAPILRMALGLATLFGTANSAQLNNIRNHILATCITLILGDETSPGAKRTRICGILQRFQTAEITPHTLLPMITVNYGDMKGLDAAYQFLAGGGRNPGFIIPELNLPDYDGTPFDFAVLGDAIDLALLYEEAHGNRQIRDYCSQMVTRFKALQDRADYQFLRHEAAAACDRESFLAKLLGLSPLAGGRLTKSAQIVIIDMNAVEDEVVELVSAVIARMVLRLLRQAEPRNRFPVHLLLEEAHRYVASTPSRHAVDASRIFERISKEGRKYGLFLLVASQRPSELSKTVLSQCSNFVVHRIQNPDDLSQIRQMTPFISDSVLRRLPSLPKQHALVFGNSVNLPTTFKVRRADPLPASDDAKIVDLWFHEAGRPTSLRLSPPLPLPPSPPAPLPPSSRQSGE</sequence>
<accession>A0ABQ0SIW8</accession>
<feature type="compositionally biased region" description="Pro residues" evidence="1">
    <location>
        <begin position="657"/>
        <end position="671"/>
    </location>
</feature>
<dbReference type="Gene3D" id="3.40.50.300">
    <property type="entry name" value="P-loop containing nucleotide triphosphate hydrolases"/>
    <property type="match status" value="2"/>
</dbReference>
<dbReference type="PANTHER" id="PTHR42957">
    <property type="entry name" value="HELICASE MJ1565-RELATED"/>
    <property type="match status" value="1"/>
</dbReference>
<evidence type="ECO:0000256" key="1">
    <source>
        <dbReference type="SAM" id="MobiDB-lite"/>
    </source>
</evidence>
<feature type="region of interest" description="Disordered" evidence="1">
    <location>
        <begin position="653"/>
        <end position="678"/>
    </location>
</feature>
<dbReference type="EMBL" id="BJNN01000174">
    <property type="protein sequence ID" value="GEC65141.1"/>
    <property type="molecule type" value="Genomic_DNA"/>
</dbReference>
<dbReference type="PANTHER" id="PTHR42957:SF1">
    <property type="entry name" value="HELICASE MJ1565-RELATED"/>
    <property type="match status" value="1"/>
</dbReference>
<dbReference type="Pfam" id="PF01935">
    <property type="entry name" value="DUF87"/>
    <property type="match status" value="1"/>
</dbReference>
<dbReference type="InterPro" id="IPR002789">
    <property type="entry name" value="HerA_central"/>
</dbReference>
<dbReference type="InterPro" id="IPR027417">
    <property type="entry name" value="P-loop_NTPase"/>
</dbReference>
<evidence type="ECO:0000313" key="3">
    <source>
        <dbReference type="EMBL" id="GEC65141.1"/>
    </source>
</evidence>
<dbReference type="CDD" id="cd01127">
    <property type="entry name" value="TrwB_TraG_TraD_VirD4"/>
    <property type="match status" value="1"/>
</dbReference>
<reference evidence="3 4" key="1">
    <citation type="submission" date="2019-06" db="EMBL/GenBank/DDBJ databases">
        <title>Whole genome shotgun sequence of Komagataeibacter hansenii NBRC 14820.</title>
        <authorList>
            <person name="Hosoyama A."/>
            <person name="Uohara A."/>
            <person name="Ohji S."/>
            <person name="Ichikawa N."/>
        </authorList>
    </citation>
    <scope>NUCLEOTIDE SEQUENCE [LARGE SCALE GENOMIC DNA]</scope>
    <source>
        <strain evidence="3 4">NBRC 14820</strain>
    </source>
</reference>
<organism evidence="3 4">
    <name type="scientific">Novacetimonas hansenii</name>
    <name type="common">Komagataeibacter hansenii</name>
    <dbReference type="NCBI Taxonomy" id="436"/>
    <lineage>
        <taxon>Bacteria</taxon>
        <taxon>Pseudomonadati</taxon>
        <taxon>Pseudomonadota</taxon>
        <taxon>Alphaproteobacteria</taxon>
        <taxon>Acetobacterales</taxon>
        <taxon>Acetobacteraceae</taxon>
        <taxon>Novacetimonas</taxon>
    </lineage>
</organism>
<dbReference type="SUPFAM" id="SSF52540">
    <property type="entry name" value="P-loop containing nucleoside triphosphate hydrolases"/>
    <property type="match status" value="1"/>
</dbReference>